<dbReference type="RefSeq" id="WP_199039561.1">
    <property type="nucleotide sequence ID" value="NZ_JAELXS010000008.1"/>
</dbReference>
<evidence type="ECO:0000313" key="2">
    <source>
        <dbReference type="Proteomes" id="UP000640426"/>
    </source>
</evidence>
<reference evidence="2" key="1">
    <citation type="submission" date="2020-12" db="EMBL/GenBank/DDBJ databases">
        <title>Hymenobacter sp.</title>
        <authorList>
            <person name="Kim M.K."/>
        </authorList>
    </citation>
    <scope>NUCLEOTIDE SEQUENCE [LARGE SCALE GENOMIC DNA]</scope>
    <source>
        <strain evidence="2">BT553</strain>
    </source>
</reference>
<gene>
    <name evidence="1" type="ORF">JAO74_14450</name>
</gene>
<organism evidence="1 2">
    <name type="scientific">Sphingomonas mollis</name>
    <dbReference type="NCBI Taxonomy" id="2795726"/>
    <lineage>
        <taxon>Bacteria</taxon>
        <taxon>Pseudomonadati</taxon>
        <taxon>Pseudomonadota</taxon>
        <taxon>Alphaproteobacteria</taxon>
        <taxon>Sphingomonadales</taxon>
        <taxon>Sphingomonadaceae</taxon>
        <taxon>Sphingomonas</taxon>
    </lineage>
</organism>
<comment type="caution">
    <text evidence="1">The sequence shown here is derived from an EMBL/GenBank/DDBJ whole genome shotgun (WGS) entry which is preliminary data.</text>
</comment>
<name>A0ABS0XSG8_9SPHN</name>
<dbReference type="EMBL" id="JAELXS010000008">
    <property type="protein sequence ID" value="MBJ6122995.1"/>
    <property type="molecule type" value="Genomic_DNA"/>
</dbReference>
<proteinExistence type="predicted"/>
<keyword evidence="2" id="KW-1185">Reference proteome</keyword>
<accession>A0ABS0XSG8</accession>
<sequence>MVDQSKSLLRCSTNGRGLMRIHIAAILPFGLLFVSNPASARHGVAVPALHPVAINLVTATPAKRFLSDRGRTSSARIAIVDQGRVKWIAIDHLQRLPDETLVLVDQAGAPKEGTRVIVAEII</sequence>
<evidence type="ECO:0000313" key="1">
    <source>
        <dbReference type="EMBL" id="MBJ6122995.1"/>
    </source>
</evidence>
<protein>
    <submittedName>
        <fullName evidence="1">Uncharacterized protein</fullName>
    </submittedName>
</protein>
<dbReference type="Proteomes" id="UP000640426">
    <property type="component" value="Unassembled WGS sequence"/>
</dbReference>